<feature type="domain" description="Shikimate dehydrogenase substrate binding N-terminal" evidence="3">
    <location>
        <begin position="14"/>
        <end position="101"/>
    </location>
</feature>
<dbReference type="InterPro" id="IPR046346">
    <property type="entry name" value="Aminoacid_DH-like_N_sf"/>
</dbReference>
<dbReference type="EC" id="1.1.1.25" evidence="5"/>
<dbReference type="InterPro" id="IPR013708">
    <property type="entry name" value="Shikimate_DH-bd_N"/>
</dbReference>
<dbReference type="EMBL" id="JBEDNQ010000001">
    <property type="protein sequence ID" value="MEQ3549255.1"/>
    <property type="molecule type" value="Genomic_DNA"/>
</dbReference>
<evidence type="ECO:0000313" key="6">
    <source>
        <dbReference type="Proteomes" id="UP001494902"/>
    </source>
</evidence>
<keyword evidence="6" id="KW-1185">Reference proteome</keyword>
<dbReference type="InterPro" id="IPR036291">
    <property type="entry name" value="NAD(P)-bd_dom_sf"/>
</dbReference>
<dbReference type="CDD" id="cd01065">
    <property type="entry name" value="NAD_bind_Shikimate_DH"/>
    <property type="match status" value="1"/>
</dbReference>
<dbReference type="Pfam" id="PF18317">
    <property type="entry name" value="SDH_C"/>
    <property type="match status" value="1"/>
</dbReference>
<accession>A0ABV1K479</accession>
<evidence type="ECO:0000259" key="4">
    <source>
        <dbReference type="Pfam" id="PF18317"/>
    </source>
</evidence>
<keyword evidence="5" id="KW-0560">Oxidoreductase</keyword>
<keyword evidence="2" id="KW-0057">Aromatic amino acid biosynthesis</keyword>
<dbReference type="PANTHER" id="PTHR21089">
    <property type="entry name" value="SHIKIMATE DEHYDROGENASE"/>
    <property type="match status" value="1"/>
</dbReference>
<dbReference type="RefSeq" id="WP_349296342.1">
    <property type="nucleotide sequence ID" value="NZ_JBEDNQ010000001.1"/>
</dbReference>
<evidence type="ECO:0000256" key="2">
    <source>
        <dbReference type="ARBA" id="ARBA00023141"/>
    </source>
</evidence>
<dbReference type="InterPro" id="IPR022893">
    <property type="entry name" value="Shikimate_DH_fam"/>
</dbReference>
<comment type="caution">
    <text evidence="5">The sequence shown here is derived from an EMBL/GenBank/DDBJ whole genome shotgun (WGS) entry which is preliminary data.</text>
</comment>
<dbReference type="InterPro" id="IPR041121">
    <property type="entry name" value="SDH_C"/>
</dbReference>
<evidence type="ECO:0000259" key="3">
    <source>
        <dbReference type="Pfam" id="PF08501"/>
    </source>
</evidence>
<gene>
    <name evidence="5" type="ORF">WIS52_02125</name>
</gene>
<dbReference type="NCBIfam" id="NF009201">
    <property type="entry name" value="PRK12549.1"/>
    <property type="match status" value="1"/>
</dbReference>
<dbReference type="Gene3D" id="3.40.50.720">
    <property type="entry name" value="NAD(P)-binding Rossmann-like Domain"/>
    <property type="match status" value="1"/>
</dbReference>
<proteinExistence type="predicted"/>
<organism evidence="5 6">
    <name type="scientific">Pseudonocardia nematodicida</name>
    <dbReference type="NCBI Taxonomy" id="1206997"/>
    <lineage>
        <taxon>Bacteria</taxon>
        <taxon>Bacillati</taxon>
        <taxon>Actinomycetota</taxon>
        <taxon>Actinomycetes</taxon>
        <taxon>Pseudonocardiales</taxon>
        <taxon>Pseudonocardiaceae</taxon>
        <taxon>Pseudonocardia</taxon>
    </lineage>
</organism>
<evidence type="ECO:0000313" key="5">
    <source>
        <dbReference type="EMBL" id="MEQ3549255.1"/>
    </source>
</evidence>
<sequence>MQSSIETAVLRTGLIGAGIGPSLSPALHEREAVALGMALRYLRWDLAELGAGPADVGDLLARARVEGYLGLNVTHPCKQLVLGHLDTLAPDAAAIGAVNTVVIGPDGTLTGHNTDWTGFGDGLREGLPGASLENVVLLGAGGAGAAAGYALARRGVRELHVVDVDAARATALATTLTPHLAPGATATGHPRPALDGLVTRAGGLVHATPVGMAEHPGMPFDAGLLAGRPWVAEIVYRPLDTALLQAARAAGCRTVDGGRMAVHQAAEAFRLFTGRVPDTARMLAHLAEMITAEEGTGRVA</sequence>
<comment type="pathway">
    <text evidence="1">Metabolic intermediate biosynthesis; chorismate biosynthesis; chorismate from D-erythrose 4-phosphate and phosphoenolpyruvate: step 4/7.</text>
</comment>
<feature type="domain" description="SDH C-terminal" evidence="4">
    <location>
        <begin position="260"/>
        <end position="285"/>
    </location>
</feature>
<dbReference type="Pfam" id="PF08501">
    <property type="entry name" value="Shikimate_dh_N"/>
    <property type="match status" value="1"/>
</dbReference>
<protein>
    <submittedName>
        <fullName evidence="5">Shikimate dehydrogenase</fullName>
        <ecNumber evidence="5">1.1.1.25</ecNumber>
    </submittedName>
</protein>
<dbReference type="SUPFAM" id="SSF51735">
    <property type="entry name" value="NAD(P)-binding Rossmann-fold domains"/>
    <property type="match status" value="1"/>
</dbReference>
<evidence type="ECO:0000256" key="1">
    <source>
        <dbReference type="ARBA" id="ARBA00004871"/>
    </source>
</evidence>
<name>A0ABV1K479_9PSEU</name>
<dbReference type="SUPFAM" id="SSF53223">
    <property type="entry name" value="Aminoacid dehydrogenase-like, N-terminal domain"/>
    <property type="match status" value="1"/>
</dbReference>
<dbReference type="Proteomes" id="UP001494902">
    <property type="component" value="Unassembled WGS sequence"/>
</dbReference>
<keyword evidence="2" id="KW-0028">Amino-acid biosynthesis</keyword>
<dbReference type="Gene3D" id="3.40.50.10860">
    <property type="entry name" value="Leucine Dehydrogenase, chain A, domain 1"/>
    <property type="match status" value="1"/>
</dbReference>
<dbReference type="GO" id="GO:0004764">
    <property type="term" value="F:shikimate 3-dehydrogenase (NADP+) activity"/>
    <property type="evidence" value="ECO:0007669"/>
    <property type="project" value="UniProtKB-EC"/>
</dbReference>
<dbReference type="PANTHER" id="PTHR21089:SF1">
    <property type="entry name" value="BIFUNCTIONAL 3-DEHYDROQUINATE DEHYDRATASE_SHIKIMATE DEHYDROGENASE, CHLOROPLASTIC"/>
    <property type="match status" value="1"/>
</dbReference>
<reference evidence="5 6" key="1">
    <citation type="submission" date="2024-03" db="EMBL/GenBank/DDBJ databases">
        <title>Draft genome sequence of Pseudonocardia nematodicida JCM 31783.</title>
        <authorList>
            <person name="Butdee W."/>
            <person name="Duangmal K."/>
        </authorList>
    </citation>
    <scope>NUCLEOTIDE SEQUENCE [LARGE SCALE GENOMIC DNA]</scope>
    <source>
        <strain evidence="5 6">JCM 31783</strain>
    </source>
</reference>